<name>A0A7J6LZ92_PERCH</name>
<evidence type="ECO:0000313" key="6">
    <source>
        <dbReference type="EMBL" id="KAF4664618.1"/>
    </source>
</evidence>
<feature type="domain" description="EF-hand" evidence="5">
    <location>
        <begin position="492"/>
        <end position="527"/>
    </location>
</feature>
<feature type="region of interest" description="Disordered" evidence="4">
    <location>
        <begin position="80"/>
        <end position="101"/>
    </location>
</feature>
<feature type="domain" description="EF-hand" evidence="5">
    <location>
        <begin position="647"/>
        <end position="682"/>
    </location>
</feature>
<dbReference type="AlphaFoldDB" id="A0A7J6LZ92"/>
<evidence type="ECO:0000259" key="5">
    <source>
        <dbReference type="PROSITE" id="PS50222"/>
    </source>
</evidence>
<feature type="region of interest" description="Disordered" evidence="4">
    <location>
        <begin position="375"/>
        <end position="423"/>
    </location>
</feature>
<protein>
    <recommendedName>
        <fullName evidence="5">EF-hand domain-containing protein</fullName>
    </recommendedName>
</protein>
<evidence type="ECO:0000256" key="3">
    <source>
        <dbReference type="ARBA" id="ARBA00022837"/>
    </source>
</evidence>
<feature type="region of interest" description="Disordered" evidence="4">
    <location>
        <begin position="258"/>
        <end position="361"/>
    </location>
</feature>
<dbReference type="InterPro" id="IPR018247">
    <property type="entry name" value="EF_Hand_1_Ca_BS"/>
</dbReference>
<keyword evidence="3" id="KW-0106">Calcium</keyword>
<dbReference type="PROSITE" id="PS50222">
    <property type="entry name" value="EF_HAND_2"/>
    <property type="match status" value="5"/>
</dbReference>
<dbReference type="EMBL" id="JAAPAO010000283">
    <property type="protein sequence ID" value="KAF4664618.1"/>
    <property type="molecule type" value="Genomic_DNA"/>
</dbReference>
<dbReference type="CDD" id="cd00051">
    <property type="entry name" value="EFh"/>
    <property type="match status" value="1"/>
</dbReference>
<feature type="region of interest" description="Disordered" evidence="4">
    <location>
        <begin position="530"/>
        <end position="558"/>
    </location>
</feature>
<reference evidence="6 7" key="1">
    <citation type="submission" date="2020-04" db="EMBL/GenBank/DDBJ databases">
        <title>Perkinsus chesapeaki whole genome sequence.</title>
        <authorList>
            <person name="Bogema D.R."/>
        </authorList>
    </citation>
    <scope>NUCLEOTIDE SEQUENCE [LARGE SCALE GENOMIC DNA]</scope>
    <source>
        <strain evidence="6">ATCC PRA-425</strain>
    </source>
</reference>
<evidence type="ECO:0000256" key="1">
    <source>
        <dbReference type="ARBA" id="ARBA00022723"/>
    </source>
</evidence>
<dbReference type="SMART" id="SM00054">
    <property type="entry name" value="EFh"/>
    <property type="match status" value="5"/>
</dbReference>
<dbReference type="OrthoDB" id="439832at2759"/>
<dbReference type="Pfam" id="PF13499">
    <property type="entry name" value="EF-hand_7"/>
    <property type="match status" value="1"/>
</dbReference>
<keyword evidence="7" id="KW-1185">Reference proteome</keyword>
<feature type="compositionally biased region" description="Acidic residues" evidence="4">
    <location>
        <begin position="312"/>
        <end position="328"/>
    </location>
</feature>
<organism evidence="6 7">
    <name type="scientific">Perkinsus chesapeaki</name>
    <name type="common">Clam parasite</name>
    <name type="synonym">Perkinsus andrewsi</name>
    <dbReference type="NCBI Taxonomy" id="330153"/>
    <lineage>
        <taxon>Eukaryota</taxon>
        <taxon>Sar</taxon>
        <taxon>Alveolata</taxon>
        <taxon>Perkinsozoa</taxon>
        <taxon>Perkinsea</taxon>
        <taxon>Perkinsida</taxon>
        <taxon>Perkinsidae</taxon>
        <taxon>Perkinsus</taxon>
    </lineage>
</organism>
<dbReference type="PANTHER" id="PTHR45942">
    <property type="entry name" value="PROTEIN PHOSPATASE 3 REGULATORY SUBUNIT B ALPHA ISOFORM TYPE 1"/>
    <property type="match status" value="1"/>
</dbReference>
<dbReference type="InterPro" id="IPR011992">
    <property type="entry name" value="EF-hand-dom_pair"/>
</dbReference>
<dbReference type="InterPro" id="IPR002048">
    <property type="entry name" value="EF_hand_dom"/>
</dbReference>
<feature type="compositionally biased region" description="Low complexity" evidence="4">
    <location>
        <begin position="347"/>
        <end position="361"/>
    </location>
</feature>
<gene>
    <name evidence="6" type="ORF">FOL47_005041</name>
</gene>
<dbReference type="Pfam" id="PF13202">
    <property type="entry name" value="EF-hand_5"/>
    <property type="match status" value="3"/>
</dbReference>
<dbReference type="Proteomes" id="UP000591131">
    <property type="component" value="Unassembled WGS sequence"/>
</dbReference>
<proteinExistence type="predicted"/>
<feature type="domain" description="EF-hand" evidence="5">
    <location>
        <begin position="616"/>
        <end position="646"/>
    </location>
</feature>
<sequence length="743" mass="80389">MSVSYIQADTGEAELDQPTTVHVPEAACVRCRELESRLNQELLKRDVARSCISHYRQAIIELQHKLKTVTEQYEEVLAGLGDNNRRSPSVEGPSQQQRSLYERPTMVDTGVDPQEVHPVNGCFLTSPRGLPKSVQTEHSITAFAQGLAYEVATEVGQFLEDKGVGRAVEVQREVSPSKPGKRFCTACGRRATVGVPASTQTEASESGDGTLWPNLSAFLYKAPTKHLPADAWTQTEYTAAGAFHDLVHDVGQMIIQNREEEESETSAEELPASDEEDAPARTVPVNPLREVPRLNIPSAGSKADNKALASGQDDDWDISDDEVDDAEETIPPKKSIHESVKSSTMQSPPKSMPNSSSSSSWGKKWLGALTSGLSVSSLSSGRNHRENSSGVSAEGGGSLSDSMSSTRDPKSSVRGMAEESVQQSVNGVVSLPGAVTAIRDKPHKPAAKVAAEHMTYADDEIKAAFDSFDLDRNGYVGASELRHVLSLIGESATDAEIDEMIAMCDPDGDGQASFPAFRALFSEDPHNIDFERKGPGPKPPKASSGAIAGGVSPTAGSQGLDSMTKIMEGFTGGTKLKPAYIKKVYKKFQAVDQDGSGRIEYPEFLAVMEQKDSYLMKRMFDVFDADKSGSIELKEFIVGLSNYTGSNQISKLQFAFLMFDEDQSGFIDHSELLNILRANFPDAAPGVIQEKANTILESMGLSKSDPASVKISYEQFMTMAKRNMGLIFPAYQMAGNLDDALMA</sequence>
<dbReference type="Gene3D" id="1.10.238.10">
    <property type="entry name" value="EF-hand"/>
    <property type="match status" value="2"/>
</dbReference>
<evidence type="ECO:0000313" key="7">
    <source>
        <dbReference type="Proteomes" id="UP000591131"/>
    </source>
</evidence>
<accession>A0A7J6LZ92</accession>
<evidence type="ECO:0000256" key="4">
    <source>
        <dbReference type="SAM" id="MobiDB-lite"/>
    </source>
</evidence>
<evidence type="ECO:0000256" key="2">
    <source>
        <dbReference type="ARBA" id="ARBA00022737"/>
    </source>
</evidence>
<dbReference type="SUPFAM" id="SSF47473">
    <property type="entry name" value="EF-hand"/>
    <property type="match status" value="2"/>
</dbReference>
<comment type="caution">
    <text evidence="6">The sequence shown here is derived from an EMBL/GenBank/DDBJ whole genome shotgun (WGS) entry which is preliminary data.</text>
</comment>
<keyword evidence="2" id="KW-0677">Repeat</keyword>
<dbReference type="FunFam" id="1.10.238.10:FF:000003">
    <property type="entry name" value="Calmodulin A"/>
    <property type="match status" value="1"/>
</dbReference>
<feature type="domain" description="EF-hand" evidence="5">
    <location>
        <begin position="579"/>
        <end position="614"/>
    </location>
</feature>
<feature type="compositionally biased region" description="Acidic residues" evidence="4">
    <location>
        <begin position="259"/>
        <end position="277"/>
    </location>
</feature>
<feature type="domain" description="EF-hand" evidence="5">
    <location>
        <begin position="456"/>
        <end position="491"/>
    </location>
</feature>
<dbReference type="GO" id="GO:0005509">
    <property type="term" value="F:calcium ion binding"/>
    <property type="evidence" value="ECO:0007669"/>
    <property type="project" value="InterPro"/>
</dbReference>
<keyword evidence="1" id="KW-0479">Metal-binding</keyword>
<dbReference type="PROSITE" id="PS00018">
    <property type="entry name" value="EF_HAND_1"/>
    <property type="match status" value="4"/>
</dbReference>
<dbReference type="PRINTS" id="PR00450">
    <property type="entry name" value="RECOVERIN"/>
</dbReference>